<feature type="transmembrane region" description="Helical" evidence="8">
    <location>
        <begin position="114"/>
        <end position="135"/>
    </location>
</feature>
<dbReference type="Proteomes" id="UP000317209">
    <property type="component" value="Unassembled WGS sequence"/>
</dbReference>
<dbReference type="RefSeq" id="WP_170198060.1">
    <property type="nucleotide sequence ID" value="NZ_VFOX01000001.1"/>
</dbReference>
<evidence type="ECO:0000256" key="4">
    <source>
        <dbReference type="ARBA" id="ARBA00022475"/>
    </source>
</evidence>
<sequence>MRRPLIVAATALIVVLLAGASLCIGAGKAGPVDVLPALFAFDGSAAHVIVAELRLPRTLVAILAGCAFGVAGCIAQAVTRNPLGDPGVLGVNAGAAFAVAVAITVAGTAAPASFVWWALLGAGVLMTIVFLIGTAGAQGTAVVRLTLTGVALGAVLSGATTALTIVFPTAFARLRDWNTGSIATTDLSAVTVTAPLVAAGLLVALFSLRGLGMLSSGDTTAVSLGVNVRRTNALAILAVAVLAGAATAAAGPILFFGLVVAHIARRLVGPSLGGSVAGAIVIGPAIFLAADILARVVLPSGEVPVGLVTAAIGAPLLIVLARRMIGVPR</sequence>
<keyword evidence="3" id="KW-0813">Transport</keyword>
<dbReference type="PANTHER" id="PTHR30472">
    <property type="entry name" value="FERRIC ENTEROBACTIN TRANSPORT SYSTEM PERMEASE PROTEIN"/>
    <property type="match status" value="1"/>
</dbReference>
<evidence type="ECO:0000256" key="5">
    <source>
        <dbReference type="ARBA" id="ARBA00022692"/>
    </source>
</evidence>
<comment type="caution">
    <text evidence="9">The sequence shown here is derived from an EMBL/GenBank/DDBJ whole genome shotgun (WGS) entry which is preliminary data.</text>
</comment>
<dbReference type="GO" id="GO:0033214">
    <property type="term" value="P:siderophore-iron import into cell"/>
    <property type="evidence" value="ECO:0007669"/>
    <property type="project" value="TreeGrafter"/>
</dbReference>
<gene>
    <name evidence="9" type="ORF">FB560_1141</name>
</gene>
<evidence type="ECO:0000256" key="2">
    <source>
        <dbReference type="ARBA" id="ARBA00007935"/>
    </source>
</evidence>
<dbReference type="Gene3D" id="1.10.3470.10">
    <property type="entry name" value="ABC transporter involved in vitamin B12 uptake, BtuC"/>
    <property type="match status" value="1"/>
</dbReference>
<keyword evidence="4" id="KW-1003">Cell membrane</keyword>
<dbReference type="CDD" id="cd06550">
    <property type="entry name" value="TM_ABC_iron-siderophores_like"/>
    <property type="match status" value="1"/>
</dbReference>
<feature type="transmembrane region" description="Helical" evidence="8">
    <location>
        <begin position="233"/>
        <end position="264"/>
    </location>
</feature>
<evidence type="ECO:0000256" key="7">
    <source>
        <dbReference type="ARBA" id="ARBA00023136"/>
    </source>
</evidence>
<evidence type="ECO:0000313" key="9">
    <source>
        <dbReference type="EMBL" id="TQL85524.1"/>
    </source>
</evidence>
<feature type="transmembrane region" description="Helical" evidence="8">
    <location>
        <begin position="141"/>
        <end position="167"/>
    </location>
</feature>
<evidence type="ECO:0000256" key="1">
    <source>
        <dbReference type="ARBA" id="ARBA00004651"/>
    </source>
</evidence>
<dbReference type="PANTHER" id="PTHR30472:SF1">
    <property type="entry name" value="FE(3+) DICITRATE TRANSPORT SYSTEM PERMEASE PROTEIN FECC-RELATED"/>
    <property type="match status" value="1"/>
</dbReference>
<name>A0A543BL34_9MICO</name>
<proteinExistence type="inferred from homology"/>
<feature type="transmembrane region" description="Helical" evidence="8">
    <location>
        <begin position="187"/>
        <end position="208"/>
    </location>
</feature>
<protein>
    <submittedName>
        <fullName evidence="9">Iron complex transport system permease protein</fullName>
    </submittedName>
</protein>
<evidence type="ECO:0000256" key="3">
    <source>
        <dbReference type="ARBA" id="ARBA00022448"/>
    </source>
</evidence>
<dbReference type="InterPro" id="IPR000522">
    <property type="entry name" value="ABC_transptr_permease_BtuC"/>
</dbReference>
<keyword evidence="6 8" id="KW-1133">Transmembrane helix</keyword>
<dbReference type="AlphaFoldDB" id="A0A543BL34"/>
<evidence type="ECO:0000256" key="8">
    <source>
        <dbReference type="SAM" id="Phobius"/>
    </source>
</evidence>
<dbReference type="GO" id="GO:0022857">
    <property type="term" value="F:transmembrane transporter activity"/>
    <property type="evidence" value="ECO:0007669"/>
    <property type="project" value="InterPro"/>
</dbReference>
<dbReference type="InterPro" id="IPR037294">
    <property type="entry name" value="ABC_BtuC-like"/>
</dbReference>
<comment type="similarity">
    <text evidence="2">Belongs to the binding-protein-dependent transport system permease family. FecCD subfamily.</text>
</comment>
<reference evidence="9 10" key="1">
    <citation type="submission" date="2019-06" db="EMBL/GenBank/DDBJ databases">
        <title>Sequencing the genomes of 1000 actinobacteria strains.</title>
        <authorList>
            <person name="Klenk H.-P."/>
        </authorList>
    </citation>
    <scope>NUCLEOTIDE SEQUENCE [LARGE SCALE GENOMIC DNA]</scope>
    <source>
        <strain evidence="9 10">DSM 20169</strain>
    </source>
</reference>
<comment type="subcellular location">
    <subcellularLocation>
        <location evidence="1">Cell membrane</location>
        <topology evidence="1">Multi-pass membrane protein</topology>
    </subcellularLocation>
</comment>
<feature type="transmembrane region" description="Helical" evidence="8">
    <location>
        <begin position="58"/>
        <end position="77"/>
    </location>
</feature>
<evidence type="ECO:0000313" key="10">
    <source>
        <dbReference type="Proteomes" id="UP000317209"/>
    </source>
</evidence>
<organism evidence="9 10">
    <name type="scientific">Microbacterium saperdae</name>
    <dbReference type="NCBI Taxonomy" id="69368"/>
    <lineage>
        <taxon>Bacteria</taxon>
        <taxon>Bacillati</taxon>
        <taxon>Actinomycetota</taxon>
        <taxon>Actinomycetes</taxon>
        <taxon>Micrococcales</taxon>
        <taxon>Microbacteriaceae</taxon>
        <taxon>Microbacterium</taxon>
    </lineage>
</organism>
<evidence type="ECO:0000256" key="6">
    <source>
        <dbReference type="ARBA" id="ARBA00022989"/>
    </source>
</evidence>
<dbReference type="SUPFAM" id="SSF81345">
    <property type="entry name" value="ABC transporter involved in vitamin B12 uptake, BtuC"/>
    <property type="match status" value="1"/>
</dbReference>
<dbReference type="Pfam" id="PF01032">
    <property type="entry name" value="FecCD"/>
    <property type="match status" value="1"/>
</dbReference>
<feature type="transmembrane region" description="Helical" evidence="8">
    <location>
        <begin position="303"/>
        <end position="321"/>
    </location>
</feature>
<accession>A0A543BL34</accession>
<keyword evidence="7 8" id="KW-0472">Membrane</keyword>
<dbReference type="EMBL" id="VFOX01000001">
    <property type="protein sequence ID" value="TQL85524.1"/>
    <property type="molecule type" value="Genomic_DNA"/>
</dbReference>
<feature type="transmembrane region" description="Helical" evidence="8">
    <location>
        <begin position="89"/>
        <end position="107"/>
    </location>
</feature>
<feature type="transmembrane region" description="Helical" evidence="8">
    <location>
        <begin position="276"/>
        <end position="297"/>
    </location>
</feature>
<keyword evidence="10" id="KW-1185">Reference proteome</keyword>
<dbReference type="GO" id="GO:0005886">
    <property type="term" value="C:plasma membrane"/>
    <property type="evidence" value="ECO:0007669"/>
    <property type="project" value="UniProtKB-SubCell"/>
</dbReference>
<keyword evidence="5 8" id="KW-0812">Transmembrane</keyword>